<evidence type="ECO:0000256" key="2">
    <source>
        <dbReference type="ARBA" id="ARBA00010147"/>
    </source>
</evidence>
<dbReference type="SUPFAM" id="SSF49785">
    <property type="entry name" value="Galactose-binding domain-like"/>
    <property type="match status" value="1"/>
</dbReference>
<protein>
    <recommendedName>
        <fullName evidence="8">F5/8 type C domain-containing protein</fullName>
    </recommendedName>
</protein>
<dbReference type="AlphaFoldDB" id="A7SCH4"/>
<dbReference type="InterPro" id="IPR006585">
    <property type="entry name" value="FTP1"/>
</dbReference>
<evidence type="ECO:0000256" key="1">
    <source>
        <dbReference type="ARBA" id="ARBA00002219"/>
    </source>
</evidence>
<keyword evidence="4" id="KW-0479">Metal-binding</keyword>
<sequence>THTDEENDPWWRVDLGVNYQISSLFIVNRADCCGGRLSSFEIRIGDSLDNNGNENPMCGSSYSIPTGGNSSIICSPLLTGRYVNIRIPGKDKILTLCEVEVYPTIEGNKTLN</sequence>
<dbReference type="PANTHER" id="PTHR45713">
    <property type="entry name" value="FTP DOMAIN-CONTAINING PROTEIN"/>
    <property type="match status" value="1"/>
</dbReference>
<keyword evidence="7" id="KW-1015">Disulfide bond</keyword>
<dbReference type="SMART" id="SM00607">
    <property type="entry name" value="FTP"/>
    <property type="match status" value="1"/>
</dbReference>
<dbReference type="Proteomes" id="UP000001593">
    <property type="component" value="Unassembled WGS sequence"/>
</dbReference>
<keyword evidence="5" id="KW-0430">Lectin</keyword>
<comment type="similarity">
    <text evidence="2">Belongs to the fucolectin family.</text>
</comment>
<keyword evidence="10" id="KW-1185">Reference proteome</keyword>
<evidence type="ECO:0000256" key="4">
    <source>
        <dbReference type="ARBA" id="ARBA00022723"/>
    </source>
</evidence>
<feature type="domain" description="F5/8 type C" evidence="8">
    <location>
        <begin position="1"/>
        <end position="104"/>
    </location>
</feature>
<evidence type="ECO:0000313" key="9">
    <source>
        <dbReference type="EMBL" id="EDO38602.1"/>
    </source>
</evidence>
<dbReference type="InterPro" id="IPR008979">
    <property type="entry name" value="Galactose-bd-like_sf"/>
</dbReference>
<dbReference type="InterPro" id="IPR051941">
    <property type="entry name" value="BG_Antigen-Binding_Lectin"/>
</dbReference>
<dbReference type="OMA" id="TDCCARR"/>
<evidence type="ECO:0000256" key="7">
    <source>
        <dbReference type="ARBA" id="ARBA00023157"/>
    </source>
</evidence>
<dbReference type="eggNOG" id="ENOG502SU76">
    <property type="taxonomic scope" value="Eukaryota"/>
</dbReference>
<reference evidence="9 10" key="1">
    <citation type="journal article" date="2007" name="Science">
        <title>Sea anemone genome reveals ancestral eumetazoan gene repertoire and genomic organization.</title>
        <authorList>
            <person name="Putnam N.H."/>
            <person name="Srivastava M."/>
            <person name="Hellsten U."/>
            <person name="Dirks B."/>
            <person name="Chapman J."/>
            <person name="Salamov A."/>
            <person name="Terry A."/>
            <person name="Shapiro H."/>
            <person name="Lindquist E."/>
            <person name="Kapitonov V.V."/>
            <person name="Jurka J."/>
            <person name="Genikhovich G."/>
            <person name="Grigoriev I.V."/>
            <person name="Lucas S.M."/>
            <person name="Steele R.E."/>
            <person name="Finnerty J.R."/>
            <person name="Technau U."/>
            <person name="Martindale M.Q."/>
            <person name="Rokhsar D.S."/>
        </authorList>
    </citation>
    <scope>NUCLEOTIDE SEQUENCE [LARGE SCALE GENOMIC DNA]</scope>
    <source>
        <strain evidence="10">CH2 X CH6</strain>
    </source>
</reference>
<dbReference type="Gene3D" id="2.60.120.260">
    <property type="entry name" value="Galactose-binding domain-like"/>
    <property type="match status" value="1"/>
</dbReference>
<dbReference type="GO" id="GO:0001868">
    <property type="term" value="P:regulation of complement activation, lectin pathway"/>
    <property type="evidence" value="ECO:0007669"/>
    <property type="project" value="UniProtKB-ARBA"/>
</dbReference>
<dbReference type="PROSITE" id="PS50022">
    <property type="entry name" value="FA58C_3"/>
    <property type="match status" value="1"/>
</dbReference>
<comment type="subunit">
    <text evidence="3">Homotrimer.</text>
</comment>
<dbReference type="GO" id="GO:0046872">
    <property type="term" value="F:metal ion binding"/>
    <property type="evidence" value="ECO:0007669"/>
    <property type="project" value="UniProtKB-KW"/>
</dbReference>
<dbReference type="GO" id="GO:0010185">
    <property type="term" value="P:regulation of cellular defense response"/>
    <property type="evidence" value="ECO:0007669"/>
    <property type="project" value="UniProtKB-ARBA"/>
</dbReference>
<organism evidence="9 10">
    <name type="scientific">Nematostella vectensis</name>
    <name type="common">Starlet sea anemone</name>
    <dbReference type="NCBI Taxonomy" id="45351"/>
    <lineage>
        <taxon>Eukaryota</taxon>
        <taxon>Metazoa</taxon>
        <taxon>Cnidaria</taxon>
        <taxon>Anthozoa</taxon>
        <taxon>Hexacorallia</taxon>
        <taxon>Actiniaria</taxon>
        <taxon>Edwardsiidae</taxon>
        <taxon>Nematostella</taxon>
    </lineage>
</organism>
<dbReference type="PhylomeDB" id="A7SCH4"/>
<proteinExistence type="inferred from homology"/>
<dbReference type="KEGG" id="nve:5510187"/>
<dbReference type="InterPro" id="IPR000421">
    <property type="entry name" value="FA58C"/>
</dbReference>
<evidence type="ECO:0000256" key="3">
    <source>
        <dbReference type="ARBA" id="ARBA00011233"/>
    </source>
</evidence>
<gene>
    <name evidence="9" type="ORF">NEMVEDRAFT_v1g113390</name>
</gene>
<comment type="function">
    <text evidence="1">Acts as a defensive agent. Recognizes blood group fucosylated oligosaccharides including A, B, H and Lewis B-type antigens. Does not recognize Lewis A antigen and has low affinity for monovalent haptens.</text>
</comment>
<evidence type="ECO:0000256" key="5">
    <source>
        <dbReference type="ARBA" id="ARBA00022734"/>
    </source>
</evidence>
<name>A7SCH4_NEMVE</name>
<evidence type="ECO:0000259" key="8">
    <source>
        <dbReference type="PROSITE" id="PS50022"/>
    </source>
</evidence>
<dbReference type="EMBL" id="DS469623">
    <property type="protein sequence ID" value="EDO38602.1"/>
    <property type="molecule type" value="Genomic_DNA"/>
</dbReference>
<dbReference type="HOGENOM" id="CLU_072164_2_1_1"/>
<feature type="non-terminal residue" evidence="9">
    <location>
        <position position="112"/>
    </location>
</feature>
<evidence type="ECO:0000313" key="10">
    <source>
        <dbReference type="Proteomes" id="UP000001593"/>
    </source>
</evidence>
<dbReference type="Pfam" id="PF22633">
    <property type="entry name" value="F5_F8_type_C_2"/>
    <property type="match status" value="1"/>
</dbReference>
<evidence type="ECO:0000256" key="6">
    <source>
        <dbReference type="ARBA" id="ARBA00022837"/>
    </source>
</evidence>
<keyword evidence="6" id="KW-0106">Calcium</keyword>
<dbReference type="GO" id="GO:0042806">
    <property type="term" value="F:fucose binding"/>
    <property type="evidence" value="ECO:0007669"/>
    <property type="project" value="UniProtKB-ARBA"/>
</dbReference>
<dbReference type="InParanoid" id="A7SCH4"/>
<accession>A7SCH4</accession>
<dbReference type="PANTHER" id="PTHR45713:SF6">
    <property type="entry name" value="F5_8 TYPE C DOMAIN-CONTAINING PROTEIN"/>
    <property type="match status" value="1"/>
</dbReference>